<feature type="repeat" description="PPR" evidence="2">
    <location>
        <begin position="310"/>
        <end position="344"/>
    </location>
</feature>
<sequence>MHYSSSLCRRMTSSSSIPSRLPLPPCYARLYSNASAPLFLLRSNPNASPLPLNALSRPLHRSSQYPISLPDRSSRQWRFMSVKPSAKATSSGTSTIKDHGFKYETNDVTTIERLTSPTVHIQQHIQQSVNSASESSPETTAIATPLPPRFDTTALKTYVQNGQLEDALALVLRSESTRKGILDYPSKDRHLFFTSLGCLSSLELVSLLEPWMQQQQQQQMDDTMYNKRLKQFLKSLGSHLPLNLMEHLVQQYPLDVYLQTALFQRFVKSYMACQLQSDDDDRGAIQLDALLDYLDPSSNIIMEKTSDLIRTRLYNMALNGCLKLGHWDHVDKVLSRMESSGSDSGCLLDVASFNMLIRSRLDNGDVNAANALYEQLTNPSSTSLGATTATFNTFINYACQQHLWDEMTLWLDRLLDQQHHSDLQPNPVTLRILTAALTEHIEEPLVVNAFERVAKMVPVTSFELESTVNTSIVHLLRHKHTDVALALLYRLFDQSSTGMAASSYHLSVNSYNILIHALAQKGDMDTADQLIESMRDQNDDNAPLPLPDIVSYTTLIHGYVRSASATHMDLGRISALYKEVMERGLETNPILQSVVLYAMVKSGFEDIKECTKLFESMVDDDHGDMAANMALRKNSNSGNTSPSLHFDNDDDMNDSRQRGMDPKMSRMTIRNRHIPPESLTLLNRAIEKGLPLTTATLNIWVRGLALFNHDLQTAESMVKWMSLAHGVELNERTIYYLVRAALAQDRRDKARKWISLYEDDMNRTIQGTGLLYFKNMVIKS</sequence>
<keyword evidence="1" id="KW-0677">Repeat</keyword>
<dbReference type="STRING" id="90262.A0A1X2I2I9"/>
<evidence type="ECO:0000256" key="3">
    <source>
        <dbReference type="SAM" id="MobiDB-lite"/>
    </source>
</evidence>
<comment type="caution">
    <text evidence="4">The sequence shown here is derived from an EMBL/GenBank/DDBJ whole genome shotgun (WGS) entry which is preliminary data.</text>
</comment>
<evidence type="ECO:0000313" key="5">
    <source>
        <dbReference type="Proteomes" id="UP000193560"/>
    </source>
</evidence>
<dbReference type="Proteomes" id="UP000193560">
    <property type="component" value="Unassembled WGS sequence"/>
</dbReference>
<dbReference type="InterPro" id="IPR011990">
    <property type="entry name" value="TPR-like_helical_dom_sf"/>
</dbReference>
<dbReference type="PANTHER" id="PTHR47936:SF1">
    <property type="entry name" value="PENTATRICOPEPTIDE REPEAT-CONTAINING PROTEIN GUN1, CHLOROPLASTIC"/>
    <property type="match status" value="1"/>
</dbReference>
<evidence type="ECO:0008006" key="6">
    <source>
        <dbReference type="Google" id="ProtNLM"/>
    </source>
</evidence>
<feature type="repeat" description="PPR" evidence="2">
    <location>
        <begin position="507"/>
        <end position="537"/>
    </location>
</feature>
<name>A0A1X2I2I9_9FUNG</name>
<proteinExistence type="predicted"/>
<keyword evidence="5" id="KW-1185">Reference proteome</keyword>
<evidence type="ECO:0000313" key="4">
    <source>
        <dbReference type="EMBL" id="ORZ08091.1"/>
    </source>
</evidence>
<evidence type="ECO:0000256" key="1">
    <source>
        <dbReference type="ARBA" id="ARBA00022737"/>
    </source>
</evidence>
<feature type="compositionally biased region" description="Polar residues" evidence="3">
    <location>
        <begin position="633"/>
        <end position="643"/>
    </location>
</feature>
<evidence type="ECO:0000256" key="2">
    <source>
        <dbReference type="PROSITE-ProRule" id="PRU00708"/>
    </source>
</evidence>
<reference evidence="4 5" key="1">
    <citation type="submission" date="2016-07" db="EMBL/GenBank/DDBJ databases">
        <title>Pervasive Adenine N6-methylation of Active Genes in Fungi.</title>
        <authorList>
            <consortium name="DOE Joint Genome Institute"/>
            <person name="Mondo S.J."/>
            <person name="Dannebaum R.O."/>
            <person name="Kuo R.C."/>
            <person name="Labutti K."/>
            <person name="Haridas S."/>
            <person name="Kuo A."/>
            <person name="Salamov A."/>
            <person name="Ahrendt S.R."/>
            <person name="Lipzen A."/>
            <person name="Sullivan W."/>
            <person name="Andreopoulos W.B."/>
            <person name="Clum A."/>
            <person name="Lindquist E."/>
            <person name="Daum C."/>
            <person name="Ramamoorthy G.K."/>
            <person name="Gryganskyi A."/>
            <person name="Culley D."/>
            <person name="Magnuson J.K."/>
            <person name="James T.Y."/>
            <person name="O'Malley M.A."/>
            <person name="Stajich J.E."/>
            <person name="Spatafora J.W."/>
            <person name="Visel A."/>
            <person name="Grigoriev I.V."/>
        </authorList>
    </citation>
    <scope>NUCLEOTIDE SEQUENCE [LARGE SCALE GENOMIC DNA]</scope>
    <source>
        <strain evidence="4 5">NRRL 1336</strain>
    </source>
</reference>
<dbReference type="PANTHER" id="PTHR47936">
    <property type="entry name" value="PPR_LONG DOMAIN-CONTAINING PROTEIN"/>
    <property type="match status" value="1"/>
</dbReference>
<dbReference type="Pfam" id="PF01535">
    <property type="entry name" value="PPR"/>
    <property type="match status" value="2"/>
</dbReference>
<dbReference type="InterPro" id="IPR002885">
    <property type="entry name" value="PPR_rpt"/>
</dbReference>
<dbReference type="NCBIfam" id="TIGR00756">
    <property type="entry name" value="PPR"/>
    <property type="match status" value="2"/>
</dbReference>
<dbReference type="OrthoDB" id="185373at2759"/>
<dbReference type="AlphaFoldDB" id="A0A1X2I2I9"/>
<organism evidence="4 5">
    <name type="scientific">Absidia repens</name>
    <dbReference type="NCBI Taxonomy" id="90262"/>
    <lineage>
        <taxon>Eukaryota</taxon>
        <taxon>Fungi</taxon>
        <taxon>Fungi incertae sedis</taxon>
        <taxon>Mucoromycota</taxon>
        <taxon>Mucoromycotina</taxon>
        <taxon>Mucoromycetes</taxon>
        <taxon>Mucorales</taxon>
        <taxon>Cunninghamellaceae</taxon>
        <taxon>Absidia</taxon>
    </lineage>
</organism>
<feature type="region of interest" description="Disordered" evidence="3">
    <location>
        <begin position="632"/>
        <end position="662"/>
    </location>
</feature>
<dbReference type="EMBL" id="MCGE01000032">
    <property type="protein sequence ID" value="ORZ08091.1"/>
    <property type="molecule type" value="Genomic_DNA"/>
</dbReference>
<dbReference type="GO" id="GO:0031930">
    <property type="term" value="P:mitochondria-nucleus signaling pathway"/>
    <property type="evidence" value="ECO:0007669"/>
    <property type="project" value="TreeGrafter"/>
</dbReference>
<accession>A0A1X2I2I9</accession>
<gene>
    <name evidence="4" type="ORF">BCR42DRAFT_396857</name>
</gene>
<dbReference type="PROSITE" id="PS51375">
    <property type="entry name" value="PPR"/>
    <property type="match status" value="2"/>
</dbReference>
<dbReference type="Gene3D" id="1.25.40.10">
    <property type="entry name" value="Tetratricopeptide repeat domain"/>
    <property type="match status" value="2"/>
</dbReference>
<feature type="compositionally biased region" description="Basic and acidic residues" evidence="3">
    <location>
        <begin position="653"/>
        <end position="662"/>
    </location>
</feature>
<protein>
    <recommendedName>
        <fullName evidence="6">Pentacotripeptide-repeat region of PRORP domain-containing protein</fullName>
    </recommendedName>
</protein>